<feature type="compositionally biased region" description="Acidic residues" evidence="1">
    <location>
        <begin position="23"/>
        <end position="71"/>
    </location>
</feature>
<dbReference type="KEGG" id="paby:Ga0080574_TMP3949"/>
<dbReference type="PRINTS" id="PR00313">
    <property type="entry name" value="CABNDNGRPT"/>
</dbReference>
<name>A0A1P8UY16_9RHOB</name>
<feature type="region of interest" description="Disordered" evidence="1">
    <location>
        <begin position="19"/>
        <end position="75"/>
    </location>
</feature>
<dbReference type="InterPro" id="IPR001343">
    <property type="entry name" value="Hemolysn_Ca-bd"/>
</dbReference>
<keyword evidence="3" id="KW-1185">Reference proteome</keyword>
<accession>A0A1P8UY16</accession>
<organism evidence="2 3">
    <name type="scientific">Salipiger abyssi</name>
    <dbReference type="NCBI Taxonomy" id="1250539"/>
    <lineage>
        <taxon>Bacteria</taxon>
        <taxon>Pseudomonadati</taxon>
        <taxon>Pseudomonadota</taxon>
        <taxon>Alphaproteobacteria</taxon>
        <taxon>Rhodobacterales</taxon>
        <taxon>Roseobacteraceae</taxon>
        <taxon>Salipiger</taxon>
    </lineage>
</organism>
<evidence type="ECO:0000313" key="2">
    <source>
        <dbReference type="EMBL" id="APZ54283.1"/>
    </source>
</evidence>
<dbReference type="OrthoDB" id="9342475at2"/>
<dbReference type="SUPFAM" id="SSF51120">
    <property type="entry name" value="beta-Roll"/>
    <property type="match status" value="1"/>
</dbReference>
<dbReference type="EMBL" id="CP015093">
    <property type="protein sequence ID" value="APZ54283.1"/>
    <property type="molecule type" value="Genomic_DNA"/>
</dbReference>
<evidence type="ECO:0000256" key="1">
    <source>
        <dbReference type="SAM" id="MobiDB-lite"/>
    </source>
</evidence>
<protein>
    <submittedName>
        <fullName evidence="2">Putative calcium-binding protein</fullName>
    </submittedName>
</protein>
<dbReference type="AlphaFoldDB" id="A0A1P8UY16"/>
<dbReference type="RefSeq" id="WP_076703607.1">
    <property type="nucleotide sequence ID" value="NZ_CP015093.1"/>
</dbReference>
<dbReference type="GO" id="GO:0005509">
    <property type="term" value="F:calcium ion binding"/>
    <property type="evidence" value="ECO:0007669"/>
    <property type="project" value="InterPro"/>
</dbReference>
<dbReference type="Pfam" id="PF00353">
    <property type="entry name" value="HemolysinCabind"/>
    <property type="match status" value="4"/>
</dbReference>
<dbReference type="InterPro" id="IPR011049">
    <property type="entry name" value="Serralysin-like_metalloprot_C"/>
</dbReference>
<gene>
    <name evidence="2" type="ORF">Ga0080574_TMP3949</name>
</gene>
<sequence length="434" mass="46014">MEWFLVLMASLVGAAVIDFSGSSDDDEDDDTPREDDVIDDTPEASDDDPDDPAETPDDPEDPGDMPEDPVAEDPAATYGDSFQLAELDDGTSVLVGTDGDDTLTDYWDLTPDELAGNAASLLGGDGNDDIDIHDNGSLLRPVGLREFTADGQAGDDTLRAISYESGIILRGGEGDDTLIGVAVTLYGDDGDDYLESTPFNGEEFGIQTVEGGAGNDVINALEGFADIDGGTGDDYVATGHHSTVSGGDGEDYFRVLERDNTIDGGDGNDTIWADLDLGPRETPYATIGGNIYETETDYEIALTGGDGEDVFDMWLSLDHVDSENDEPMVVARITDFDPAEDMLLLNLDVNSVTQGGLAQDYDHLLSLGYVDGIGAPTRNESLEVSSIEVGPDDAYTDIVLSGTGSTLEGTYTREFILRVEGVALGEDDFAVTVQ</sequence>
<dbReference type="Proteomes" id="UP000187059">
    <property type="component" value="Chromosome"/>
</dbReference>
<evidence type="ECO:0000313" key="3">
    <source>
        <dbReference type="Proteomes" id="UP000187059"/>
    </source>
</evidence>
<proteinExistence type="predicted"/>
<dbReference type="STRING" id="1250539.Ga0080574_TMP3949"/>
<reference evidence="2 3" key="1">
    <citation type="submission" date="2016-04" db="EMBL/GenBank/DDBJ databases">
        <title>Deep-sea bacteria in the southern Pacific.</title>
        <authorList>
            <person name="Tang K."/>
        </authorList>
    </citation>
    <scope>NUCLEOTIDE SEQUENCE [LARGE SCALE GENOMIC DNA]</scope>
    <source>
        <strain evidence="2 3">JLT2014</strain>
    </source>
</reference>
<dbReference type="Gene3D" id="2.160.20.160">
    <property type="match status" value="1"/>
</dbReference>